<dbReference type="GO" id="GO:0032993">
    <property type="term" value="C:protein-DNA complex"/>
    <property type="evidence" value="ECO:0007669"/>
    <property type="project" value="TreeGrafter"/>
</dbReference>
<dbReference type="SUPFAM" id="SSF53850">
    <property type="entry name" value="Periplasmic binding protein-like II"/>
    <property type="match status" value="1"/>
</dbReference>
<accession>A0A2G1XFI2</accession>
<dbReference type="AlphaFoldDB" id="A0A2G1XFI2"/>
<sequence>MQLQQLRYFATVAEARHFTRAAEALHVAQPSLSQQIRALERELGAELFHRARGNITLTDAGEALLPLAHRILADTETARREVQEVAQLRRGRVRLGAPPSLCASLVPDVLRTFHARYPGIDLHVDEGGSQDLVRTLAVGGLDLALVITPLGVGAPALATTELIHEDLVAVTSPDVPALTRRRRLRVAELRDRPMVMFRRGYDLREITTAACRAAGFDPSFTVEGGEMDAVLGYVRAGLGLAVVPGMVAARSGLRVTPFEDDRMRRTIAVAHRKDTAPPRAARELRRVLLEHLGVAEE</sequence>
<dbReference type="RefSeq" id="WP_099200453.1">
    <property type="nucleotide sequence ID" value="NZ_JBIRXA010000001.1"/>
</dbReference>
<dbReference type="PRINTS" id="PR00039">
    <property type="entry name" value="HTHLYSR"/>
</dbReference>
<organism evidence="6 7">
    <name type="scientific">Streptomyces cinnamoneus</name>
    <name type="common">Streptoverticillium cinnamoneum</name>
    <dbReference type="NCBI Taxonomy" id="53446"/>
    <lineage>
        <taxon>Bacteria</taxon>
        <taxon>Bacillati</taxon>
        <taxon>Actinomycetota</taxon>
        <taxon>Actinomycetes</taxon>
        <taxon>Kitasatosporales</taxon>
        <taxon>Streptomycetaceae</taxon>
        <taxon>Streptomyces</taxon>
        <taxon>Streptomyces cinnamoneus group</taxon>
    </lineage>
</organism>
<evidence type="ECO:0000313" key="7">
    <source>
        <dbReference type="Proteomes" id="UP000222531"/>
    </source>
</evidence>
<feature type="domain" description="HTH lysR-type" evidence="5">
    <location>
        <begin position="1"/>
        <end position="58"/>
    </location>
</feature>
<dbReference type="PANTHER" id="PTHR30346">
    <property type="entry name" value="TRANSCRIPTIONAL DUAL REGULATOR HCAR-RELATED"/>
    <property type="match status" value="1"/>
</dbReference>
<gene>
    <name evidence="6" type="ORF">BLA24_20320</name>
</gene>
<keyword evidence="7" id="KW-1185">Reference proteome</keyword>
<dbReference type="OrthoDB" id="3181812at2"/>
<evidence type="ECO:0000256" key="2">
    <source>
        <dbReference type="ARBA" id="ARBA00023015"/>
    </source>
</evidence>
<comment type="similarity">
    <text evidence="1">Belongs to the LysR transcriptional regulatory family.</text>
</comment>
<protein>
    <submittedName>
        <fullName evidence="6">LysR family transcriptional regulator</fullName>
    </submittedName>
</protein>
<dbReference type="InterPro" id="IPR036388">
    <property type="entry name" value="WH-like_DNA-bd_sf"/>
</dbReference>
<evidence type="ECO:0000256" key="3">
    <source>
        <dbReference type="ARBA" id="ARBA00023125"/>
    </source>
</evidence>
<dbReference type="PROSITE" id="PS50931">
    <property type="entry name" value="HTH_LYSR"/>
    <property type="match status" value="1"/>
</dbReference>
<dbReference type="Gene3D" id="3.40.190.290">
    <property type="match status" value="1"/>
</dbReference>
<keyword evidence="2" id="KW-0805">Transcription regulation</keyword>
<keyword evidence="3" id="KW-0238">DNA-binding</keyword>
<dbReference type="PANTHER" id="PTHR30346:SF29">
    <property type="entry name" value="LYSR SUBSTRATE-BINDING"/>
    <property type="match status" value="1"/>
</dbReference>
<name>A0A2G1XFI2_STRCJ</name>
<dbReference type="Gene3D" id="1.10.10.10">
    <property type="entry name" value="Winged helix-like DNA-binding domain superfamily/Winged helix DNA-binding domain"/>
    <property type="match status" value="1"/>
</dbReference>
<proteinExistence type="inferred from homology"/>
<dbReference type="Pfam" id="PF00126">
    <property type="entry name" value="HTH_1"/>
    <property type="match status" value="1"/>
</dbReference>
<dbReference type="SUPFAM" id="SSF46785">
    <property type="entry name" value="Winged helix' DNA-binding domain"/>
    <property type="match status" value="1"/>
</dbReference>
<dbReference type="EMBL" id="NHZO01000151">
    <property type="protein sequence ID" value="PHQ49965.1"/>
    <property type="molecule type" value="Genomic_DNA"/>
</dbReference>
<dbReference type="Proteomes" id="UP000222531">
    <property type="component" value="Unassembled WGS sequence"/>
</dbReference>
<dbReference type="InterPro" id="IPR000847">
    <property type="entry name" value="LysR_HTH_N"/>
</dbReference>
<dbReference type="GO" id="GO:0003700">
    <property type="term" value="F:DNA-binding transcription factor activity"/>
    <property type="evidence" value="ECO:0007669"/>
    <property type="project" value="InterPro"/>
</dbReference>
<dbReference type="CDD" id="cd05466">
    <property type="entry name" value="PBP2_LTTR_substrate"/>
    <property type="match status" value="1"/>
</dbReference>
<dbReference type="InterPro" id="IPR005119">
    <property type="entry name" value="LysR_subst-bd"/>
</dbReference>
<dbReference type="GO" id="GO:0003677">
    <property type="term" value="F:DNA binding"/>
    <property type="evidence" value="ECO:0007669"/>
    <property type="project" value="UniProtKB-KW"/>
</dbReference>
<evidence type="ECO:0000256" key="1">
    <source>
        <dbReference type="ARBA" id="ARBA00009437"/>
    </source>
</evidence>
<dbReference type="FunFam" id="1.10.10.10:FF:000001">
    <property type="entry name" value="LysR family transcriptional regulator"/>
    <property type="match status" value="1"/>
</dbReference>
<dbReference type="Pfam" id="PF03466">
    <property type="entry name" value="LysR_substrate"/>
    <property type="match status" value="1"/>
</dbReference>
<evidence type="ECO:0000259" key="5">
    <source>
        <dbReference type="PROSITE" id="PS50931"/>
    </source>
</evidence>
<keyword evidence="4" id="KW-0804">Transcription</keyword>
<dbReference type="InterPro" id="IPR036390">
    <property type="entry name" value="WH_DNA-bd_sf"/>
</dbReference>
<reference evidence="6 7" key="1">
    <citation type="journal article" date="2017" name="Biochemistry">
        <title>Identification of the Biosynthetic Pathway for the Antibiotic Bicyclomycin.</title>
        <authorList>
            <person name="Patteson J."/>
            <person name="Cai W."/>
            <person name="Johnson R.A."/>
            <person name="Santa Maria K."/>
            <person name="Li B."/>
        </authorList>
    </citation>
    <scope>NUCLEOTIDE SEQUENCE [LARGE SCALE GENOMIC DNA]</scope>
    <source>
        <strain evidence="6 7">ATCC 21532</strain>
    </source>
</reference>
<evidence type="ECO:0000256" key="4">
    <source>
        <dbReference type="ARBA" id="ARBA00023163"/>
    </source>
</evidence>
<comment type="caution">
    <text evidence="6">The sequence shown here is derived from an EMBL/GenBank/DDBJ whole genome shotgun (WGS) entry which is preliminary data.</text>
</comment>
<evidence type="ECO:0000313" key="6">
    <source>
        <dbReference type="EMBL" id="PHQ49965.1"/>
    </source>
</evidence>